<dbReference type="AlphaFoldDB" id="A0A8B8V1F0"/>
<protein>
    <submittedName>
        <fullName evidence="1">Mcm16p</fullName>
    </submittedName>
</protein>
<dbReference type="OrthoDB" id="4035717at2759"/>
<gene>
    <name evidence="1" type="primary">MCM16</name>
    <name evidence="1" type="ORF">SPAR_P03060</name>
</gene>
<dbReference type="VEuPathDB" id="FungiDB:SPAR_P03060"/>
<proteinExistence type="predicted"/>
<dbReference type="KEGG" id="spao:SPAR_P03060"/>
<accession>A0A8B8V1F0</accession>
<reference evidence="1" key="3">
    <citation type="submission" date="2025-07" db="EMBL/GenBank/DDBJ databases">
        <authorList>
            <consortium name="NCBI Genome Project"/>
        </authorList>
    </citation>
    <scope>NUCLEOTIDE SEQUENCE</scope>
    <source>
        <strain evidence="1">CBS432</strain>
    </source>
</reference>
<name>A0A8B8V1F0_SACPA</name>
<dbReference type="InterPro" id="IPR048744">
    <property type="entry name" value="MCM16"/>
</dbReference>
<reference evidence="1" key="2">
    <citation type="submission" date="2020-01" db="EMBL/GenBank/DDBJ databases">
        <title>Population-level Yeast Reference Genomes.</title>
        <authorList>
            <person name="Yue J.-X."/>
        </authorList>
    </citation>
    <scope>NUCLEOTIDE SEQUENCE</scope>
    <source>
        <strain evidence="1">CBS432</strain>
    </source>
</reference>
<dbReference type="GeneID" id="54634248"/>
<reference evidence="1" key="1">
    <citation type="journal article" date="2017" name="Nat. Genet.">
        <title>Contrasting evolutionary genome dynamics between domesticated and wild yeasts.</title>
        <authorList>
            <person name="Yue J.X."/>
            <person name="Li J."/>
            <person name="Aigrain L."/>
            <person name="Hallin J."/>
            <person name="Persson K."/>
            <person name="Oliver K."/>
            <person name="Bergstrom A."/>
            <person name="Coupland P."/>
            <person name="Warringer J."/>
            <person name="Lagomarsino M.C."/>
            <person name="Fischer G."/>
            <person name="Durbin R."/>
            <person name="Liti G."/>
        </authorList>
    </citation>
    <scope>NUCLEOTIDE SEQUENCE</scope>
    <source>
        <strain evidence="1">CBS432</strain>
    </source>
</reference>
<reference evidence="1" key="4">
    <citation type="submission" date="2025-08" db="UniProtKB">
        <authorList>
            <consortium name="RefSeq"/>
        </authorList>
    </citation>
    <scope>IDENTIFICATION</scope>
    <source>
        <strain evidence="1">CBS432</strain>
    </source>
</reference>
<dbReference type="Pfam" id="PF20993">
    <property type="entry name" value="CENPH"/>
    <property type="match status" value="1"/>
</dbReference>
<sequence>MTSGTAEQWERIQQLEKEHVEVYRELLIALDKLYLIRKHKYPIILSSGQQRLLEIRHQLQINLEKTGLLIRLLEKPDNSNILFTKLQNLLDESNSLDYELLQSLGTQSSLHKQLIESKAERDELMSKLIEISSRFPEPSTPPDDNDATGKQVEIEKENETIQELMIALQIHSGYTNISYAI</sequence>
<organism evidence="1">
    <name type="scientific">Saccharomyces paradoxus</name>
    <name type="common">Yeast</name>
    <name type="synonym">Saccharomyces douglasii</name>
    <dbReference type="NCBI Taxonomy" id="27291"/>
    <lineage>
        <taxon>Eukaryota</taxon>
        <taxon>Fungi</taxon>
        <taxon>Dikarya</taxon>
        <taxon>Ascomycota</taxon>
        <taxon>Saccharomycotina</taxon>
        <taxon>Saccharomycetes</taxon>
        <taxon>Saccharomycetales</taxon>
        <taxon>Saccharomycetaceae</taxon>
        <taxon>Saccharomyces</taxon>
    </lineage>
</organism>
<evidence type="ECO:0000313" key="1">
    <source>
        <dbReference type="RefSeq" id="XP_033769803.1"/>
    </source>
</evidence>
<dbReference type="RefSeq" id="XP_033769803.1">
    <property type="nucleotide sequence ID" value="XM_033913912.1"/>
</dbReference>